<evidence type="ECO:0000313" key="3">
    <source>
        <dbReference type="EMBL" id="XDQ50266.1"/>
    </source>
</evidence>
<name>A0AB39R6F8_9ACTN</name>
<organism evidence="3">
    <name type="scientific">Streptomyces sp. R41</name>
    <dbReference type="NCBI Taxonomy" id="3238632"/>
    <lineage>
        <taxon>Bacteria</taxon>
        <taxon>Bacillati</taxon>
        <taxon>Actinomycetota</taxon>
        <taxon>Actinomycetes</taxon>
        <taxon>Kitasatosporales</taxon>
        <taxon>Streptomycetaceae</taxon>
        <taxon>Streptomyces</taxon>
    </lineage>
</organism>
<dbReference type="Gene3D" id="1.10.260.40">
    <property type="entry name" value="lambda repressor-like DNA-binding domains"/>
    <property type="match status" value="1"/>
</dbReference>
<gene>
    <name evidence="3" type="ORF">AB5J53_00255</name>
</gene>
<dbReference type="PROSITE" id="PS50943">
    <property type="entry name" value="HTH_CROC1"/>
    <property type="match status" value="1"/>
</dbReference>
<reference evidence="3" key="1">
    <citation type="submission" date="2024-07" db="EMBL/GenBank/DDBJ databases">
        <authorList>
            <person name="Yu S.T."/>
        </authorList>
    </citation>
    <scope>NUCLEOTIDE SEQUENCE</scope>
    <source>
        <strain evidence="3">R41</strain>
    </source>
</reference>
<dbReference type="InterPro" id="IPR010982">
    <property type="entry name" value="Lambda_DNA-bd_dom_sf"/>
</dbReference>
<dbReference type="CDD" id="cd00093">
    <property type="entry name" value="HTH_XRE"/>
    <property type="match status" value="1"/>
</dbReference>
<evidence type="ECO:0000259" key="2">
    <source>
        <dbReference type="PROSITE" id="PS50943"/>
    </source>
</evidence>
<dbReference type="SUPFAM" id="SSF47413">
    <property type="entry name" value="lambda repressor-like DNA-binding domains"/>
    <property type="match status" value="1"/>
</dbReference>
<dbReference type="InterPro" id="IPR001387">
    <property type="entry name" value="Cro/C1-type_HTH"/>
</dbReference>
<dbReference type="RefSeq" id="WP_369243623.1">
    <property type="nucleotide sequence ID" value="NZ_CP163443.1"/>
</dbReference>
<sequence>MRGWWAWGSPSSRAVRLGSTPPRRTPVAAESKTILRCSRHLAGRQSGGEGSVTEQSPERAVVPRPPALAPLSDELGKKERAFAEHLRGLRERAGMTSADLAEVLGVDPTRLSRYLSGQSLPEPQLLTRFHQLLADPDAEAFVEESARESRALLYAAAQSKGPLSARAYEMLAVCPGTRRLWTSTQHSSPCSRGCAHTRTQSSTAGRDPCCWRSWIDCPRSVAVPGSIRVRAMCRTAEEGRHRYVWFVGD</sequence>
<dbReference type="GO" id="GO:0003677">
    <property type="term" value="F:DNA binding"/>
    <property type="evidence" value="ECO:0007669"/>
    <property type="project" value="InterPro"/>
</dbReference>
<dbReference type="EMBL" id="CP163443">
    <property type="protein sequence ID" value="XDQ50266.1"/>
    <property type="molecule type" value="Genomic_DNA"/>
</dbReference>
<dbReference type="SMART" id="SM00530">
    <property type="entry name" value="HTH_XRE"/>
    <property type="match status" value="1"/>
</dbReference>
<accession>A0AB39R6F8</accession>
<feature type="domain" description="HTH cro/C1-type" evidence="2">
    <location>
        <begin position="86"/>
        <end position="126"/>
    </location>
</feature>
<protein>
    <submittedName>
        <fullName evidence="3">Helix-turn-helix domain-containing protein</fullName>
    </submittedName>
</protein>
<proteinExistence type="predicted"/>
<evidence type="ECO:0000256" key="1">
    <source>
        <dbReference type="SAM" id="MobiDB-lite"/>
    </source>
</evidence>
<dbReference type="Pfam" id="PF13560">
    <property type="entry name" value="HTH_31"/>
    <property type="match status" value="1"/>
</dbReference>
<dbReference type="AlphaFoldDB" id="A0AB39R6F8"/>
<feature type="region of interest" description="Disordered" evidence="1">
    <location>
        <begin position="41"/>
        <end position="71"/>
    </location>
</feature>